<dbReference type="SUPFAM" id="SSF57716">
    <property type="entry name" value="Glucocorticoid receptor-like (DNA-binding domain)"/>
    <property type="match status" value="1"/>
</dbReference>
<evidence type="ECO:0000256" key="7">
    <source>
        <dbReference type="SAM" id="MobiDB-lite"/>
    </source>
</evidence>
<dbReference type="Gene3D" id="3.40.1800.20">
    <property type="match status" value="1"/>
</dbReference>
<feature type="compositionally biased region" description="Low complexity" evidence="7">
    <location>
        <begin position="1222"/>
        <end position="1246"/>
    </location>
</feature>
<keyword evidence="2" id="KW-0677">Repeat</keyword>
<dbReference type="Gene3D" id="3.30.160.60">
    <property type="entry name" value="Classic Zinc Finger"/>
    <property type="match status" value="5"/>
</dbReference>
<keyword evidence="1 6" id="KW-0479">Metal-binding</keyword>
<feature type="compositionally biased region" description="Acidic residues" evidence="7">
    <location>
        <begin position="940"/>
        <end position="954"/>
    </location>
</feature>
<evidence type="ECO:0000313" key="10">
    <source>
        <dbReference type="EMBL" id="CAH1112025.1"/>
    </source>
</evidence>
<evidence type="ECO:0000256" key="3">
    <source>
        <dbReference type="ARBA" id="ARBA00022771"/>
    </source>
</evidence>
<reference evidence="10" key="1">
    <citation type="submission" date="2022-01" db="EMBL/GenBank/DDBJ databases">
        <authorList>
            <person name="King R."/>
        </authorList>
    </citation>
    <scope>NUCLEOTIDE SEQUENCE</scope>
</reference>
<keyword evidence="11" id="KW-1185">Reference proteome</keyword>
<accession>A0A9P0GDR9</accession>
<dbReference type="Pfam" id="PF07776">
    <property type="entry name" value="zf-AD"/>
    <property type="match status" value="1"/>
</dbReference>
<feature type="binding site" evidence="6">
    <location>
        <position position="51"/>
    </location>
    <ligand>
        <name>Zn(2+)</name>
        <dbReference type="ChEBI" id="CHEBI:29105"/>
    </ligand>
</feature>
<feature type="compositionally biased region" description="Polar residues" evidence="7">
    <location>
        <begin position="1212"/>
        <end position="1221"/>
    </location>
</feature>
<feature type="domain" description="C2H2-type" evidence="8">
    <location>
        <begin position="522"/>
        <end position="550"/>
    </location>
</feature>
<organism evidence="10 11">
    <name type="scientific">Psylliodes chrysocephalus</name>
    <dbReference type="NCBI Taxonomy" id="3402493"/>
    <lineage>
        <taxon>Eukaryota</taxon>
        <taxon>Metazoa</taxon>
        <taxon>Ecdysozoa</taxon>
        <taxon>Arthropoda</taxon>
        <taxon>Hexapoda</taxon>
        <taxon>Insecta</taxon>
        <taxon>Pterygota</taxon>
        <taxon>Neoptera</taxon>
        <taxon>Endopterygota</taxon>
        <taxon>Coleoptera</taxon>
        <taxon>Polyphaga</taxon>
        <taxon>Cucujiformia</taxon>
        <taxon>Chrysomeloidea</taxon>
        <taxon>Chrysomelidae</taxon>
        <taxon>Galerucinae</taxon>
        <taxon>Alticini</taxon>
        <taxon>Psylliodes</taxon>
    </lineage>
</organism>
<dbReference type="GO" id="GO:0008270">
    <property type="term" value="F:zinc ion binding"/>
    <property type="evidence" value="ECO:0007669"/>
    <property type="project" value="UniProtKB-UniRule"/>
</dbReference>
<dbReference type="PROSITE" id="PS00028">
    <property type="entry name" value="ZINC_FINGER_C2H2_1"/>
    <property type="match status" value="10"/>
</dbReference>
<feature type="domain" description="ZAD" evidence="9">
    <location>
        <begin position="4"/>
        <end position="75"/>
    </location>
</feature>
<dbReference type="GO" id="GO:0005634">
    <property type="term" value="C:nucleus"/>
    <property type="evidence" value="ECO:0007669"/>
    <property type="project" value="InterPro"/>
</dbReference>
<feature type="compositionally biased region" description="Low complexity" evidence="7">
    <location>
        <begin position="1006"/>
        <end position="1017"/>
    </location>
</feature>
<feature type="domain" description="C2H2-type" evidence="8">
    <location>
        <begin position="715"/>
        <end position="739"/>
    </location>
</feature>
<proteinExistence type="predicted"/>
<dbReference type="InterPro" id="IPR036236">
    <property type="entry name" value="Znf_C2H2_sf"/>
</dbReference>
<dbReference type="PANTHER" id="PTHR24379">
    <property type="entry name" value="KRAB AND ZINC FINGER DOMAIN-CONTAINING"/>
    <property type="match status" value="1"/>
</dbReference>
<dbReference type="PROSITE" id="PS50157">
    <property type="entry name" value="ZINC_FINGER_C2H2_2"/>
    <property type="match status" value="5"/>
</dbReference>
<dbReference type="Proteomes" id="UP001153636">
    <property type="component" value="Chromosome 6"/>
</dbReference>
<feature type="binding site" evidence="6">
    <location>
        <position position="9"/>
    </location>
    <ligand>
        <name>Zn(2+)</name>
        <dbReference type="ChEBI" id="CHEBI:29105"/>
    </ligand>
</feature>
<dbReference type="SMART" id="SM00355">
    <property type="entry name" value="ZnF_C2H2"/>
    <property type="match status" value="18"/>
</dbReference>
<dbReference type="PROSITE" id="PS51915">
    <property type="entry name" value="ZAD"/>
    <property type="match status" value="1"/>
</dbReference>
<protein>
    <submittedName>
        <fullName evidence="10">Uncharacterized protein</fullName>
    </submittedName>
</protein>
<evidence type="ECO:0000313" key="11">
    <source>
        <dbReference type="Proteomes" id="UP001153636"/>
    </source>
</evidence>
<feature type="binding site" evidence="6">
    <location>
        <position position="6"/>
    </location>
    <ligand>
        <name>Zn(2+)</name>
        <dbReference type="ChEBI" id="CHEBI:29105"/>
    </ligand>
</feature>
<dbReference type="SMART" id="SM00868">
    <property type="entry name" value="zf-AD"/>
    <property type="match status" value="3"/>
</dbReference>
<keyword evidence="3 5" id="KW-0863">Zinc-finger</keyword>
<feature type="domain" description="C2H2-type" evidence="8">
    <location>
        <begin position="1108"/>
        <end position="1130"/>
    </location>
</feature>
<dbReference type="OrthoDB" id="427030at2759"/>
<feature type="domain" description="C2H2-type" evidence="8">
    <location>
        <begin position="824"/>
        <end position="852"/>
    </location>
</feature>
<name>A0A9P0GDR9_9CUCU</name>
<feature type="region of interest" description="Disordered" evidence="7">
    <location>
        <begin position="939"/>
        <end position="958"/>
    </location>
</feature>
<feature type="compositionally biased region" description="Acidic residues" evidence="7">
    <location>
        <begin position="1176"/>
        <end position="1187"/>
    </location>
</feature>
<dbReference type="PANTHER" id="PTHR24379:SF121">
    <property type="entry name" value="C2H2-TYPE DOMAIN-CONTAINING PROTEIN"/>
    <property type="match status" value="1"/>
</dbReference>
<evidence type="ECO:0000256" key="2">
    <source>
        <dbReference type="ARBA" id="ARBA00022737"/>
    </source>
</evidence>
<feature type="domain" description="C2H2-type" evidence="8">
    <location>
        <begin position="683"/>
        <end position="712"/>
    </location>
</feature>
<keyword evidence="4 6" id="KW-0862">Zinc</keyword>
<evidence type="ECO:0000256" key="5">
    <source>
        <dbReference type="PROSITE-ProRule" id="PRU00042"/>
    </source>
</evidence>
<evidence type="ECO:0000256" key="1">
    <source>
        <dbReference type="ARBA" id="ARBA00022723"/>
    </source>
</evidence>
<sequence length="1357" mass="156083">METKLCRICGKLGQNFVHIFKTEGLRSKIETCLPIIVTPYCLLPDTICGECTENVDNFYMFIKNCLQNIIILEAQYDIQESCLKSKQKKDKGCYVDFQHKKINKGNQTEDYLDVISGKKFDFDNLRKSFPLCVNFLDNQDDFIRKNINKLVDYDVDSDSSLEEHFQNEGRVILNENFEPDLQTTRLLNIFATKNDLPIKTQYFDDSEKNLISEISQRKKLKRKNDFIETSKPKIYKVDTSNRRKNKVPKKLDTQEVGEESNVDFGNFENKIECETQNRETETTLHNFNNQNEKLLLSLPQSCLLCDTHFSGPSALATHVFEVHGIDMAEVVSSGSGESFPEKSKKKLPNLVKISDLKKTDSLDDNHYDRQLETQSTKHSDLCCPNCSSIFTSKQDLMMHLKLKHAQLAGFVCGICLHQCSSLMNLKSHLETCTQQNPINNKYVCQVCQYGDENFKWLENHVLVHEFLQEACKKRMKMFDPEDYIDINENTCYKGLSCTECGLDEFFSFKEFSAHRRNNHNIFHCDLCNKFYGRNSHLWKHVNRLHKGHPSITCQMCYKTSASKYHLSQHFNKIHLAKSSKKSNHIGLIEKENKEESTNKFSAFDFLSIRENFLKQELVENSEQDDNSNQHSDGDEDMIIKEEFDDDSNMKEEHPLAPKEIDSSHDMYNNIITNYTPPINEGDFKCPKCSKGFNKKLLLKKHKKNCRPRMQKDLLTRCKTCSRVFKDRQSLAKHLINYHSEYSCEICLEKVQSKCEIVSHIRFRHPGCPLFCRICKNILRCKSDMQEHVRNHFDSHVCQFCGDSLPSKIKLKMHILSLHRKILSLSCGICLKLFENQYVLRDHVKLVHKDQLTPHTSCSVCGKNYGSKWKTYDHINKSHGRIFRACKTCLEIFDNDAQLQAHCDVTAHGGQIGNNANAAALRNSIMAHIKSALIVNHEEDSITDEDGNSESEFDNESAPYEEDRKFFFPIQDDAKISLLEKRLIGKTLADEEINIKPKLPVTKKSKSLSSSKSKQSITIKKEDPDNTQANCSKRTVYVNSNDPSYCEICYKTWPAKKHLWQHYIRCHKSIAATVCGICLKTNTDYESLQQHLRDNHPKLLHGQGFGSNFICKICGRYHNASSKLRLHMVIHDNFDWKLIEAADKDIKPANGFKVKEEPHFEDNINYDSLIEQVECSSETDNDEYDDNEPQVKQQDSSSSEEDGRVGSEDDSALSWNQKEANPQIQQSQDAPQQHQYSSSSEDSTSSYCRSKCSSSDDDCSQESRSVSSQFQNKFAIKTEPFHPISNLESVDDDDDVLNATNNANMFDRKPEELDSAIKSISYDDCIETVDLNVVDDYCDIQNNCLNENEIESAVGSIL</sequence>
<feature type="region of interest" description="Disordered" evidence="7">
    <location>
        <begin position="1174"/>
        <end position="1246"/>
    </location>
</feature>
<gene>
    <name evidence="10" type="ORF">PSYICH_LOCUS12891</name>
</gene>
<evidence type="ECO:0000259" key="9">
    <source>
        <dbReference type="PROSITE" id="PS51915"/>
    </source>
</evidence>
<dbReference type="EMBL" id="OV651818">
    <property type="protein sequence ID" value="CAH1112025.1"/>
    <property type="molecule type" value="Genomic_DNA"/>
</dbReference>
<dbReference type="InterPro" id="IPR012934">
    <property type="entry name" value="Znf_AD"/>
</dbReference>
<dbReference type="SUPFAM" id="SSF57667">
    <property type="entry name" value="beta-beta-alpha zinc fingers"/>
    <property type="match status" value="1"/>
</dbReference>
<evidence type="ECO:0000256" key="4">
    <source>
        <dbReference type="ARBA" id="ARBA00022833"/>
    </source>
</evidence>
<evidence type="ECO:0000256" key="6">
    <source>
        <dbReference type="PROSITE-ProRule" id="PRU01263"/>
    </source>
</evidence>
<feature type="binding site" evidence="6">
    <location>
        <position position="48"/>
    </location>
    <ligand>
        <name>Zn(2+)</name>
        <dbReference type="ChEBI" id="CHEBI:29105"/>
    </ligand>
</feature>
<feature type="region of interest" description="Disordered" evidence="7">
    <location>
        <begin position="1003"/>
        <end position="1026"/>
    </location>
</feature>
<evidence type="ECO:0000259" key="8">
    <source>
        <dbReference type="PROSITE" id="PS50157"/>
    </source>
</evidence>
<dbReference type="InterPro" id="IPR013087">
    <property type="entry name" value="Znf_C2H2_type"/>
</dbReference>